<feature type="domain" description="FAD dependent oxidoreductase" evidence="6">
    <location>
        <begin position="10"/>
        <end position="380"/>
    </location>
</feature>
<dbReference type="EMBL" id="QVQW01000001">
    <property type="protein sequence ID" value="RKU49498.1"/>
    <property type="molecule type" value="Genomic_DNA"/>
</dbReference>
<dbReference type="Gene3D" id="3.50.50.60">
    <property type="entry name" value="FAD/NAD(P)-binding domain"/>
    <property type="match status" value="1"/>
</dbReference>
<evidence type="ECO:0000256" key="1">
    <source>
        <dbReference type="ARBA" id="ARBA00001974"/>
    </source>
</evidence>
<evidence type="ECO:0000313" key="8">
    <source>
        <dbReference type="Proteomes" id="UP000275385"/>
    </source>
</evidence>
<dbReference type="Gene3D" id="3.30.9.10">
    <property type="entry name" value="D-Amino Acid Oxidase, subunit A, domain 2"/>
    <property type="match status" value="1"/>
</dbReference>
<dbReference type="STRING" id="177199.A0A420YNQ5"/>
<dbReference type="GO" id="GO:0051698">
    <property type="term" value="F:saccharopine oxidase activity"/>
    <property type="evidence" value="ECO:0007669"/>
    <property type="project" value="TreeGrafter"/>
</dbReference>
<proteinExistence type="inferred from homology"/>
<dbReference type="InterPro" id="IPR006076">
    <property type="entry name" value="FAD-dep_OxRdtase"/>
</dbReference>
<dbReference type="PANTHER" id="PTHR10961">
    <property type="entry name" value="PEROXISOMAL SARCOSINE OXIDASE"/>
    <property type="match status" value="1"/>
</dbReference>
<dbReference type="SUPFAM" id="SSF51905">
    <property type="entry name" value="FAD/NAD(P)-binding domain"/>
    <property type="match status" value="1"/>
</dbReference>
<keyword evidence="3" id="KW-0285">Flavoprotein</keyword>
<evidence type="ECO:0000256" key="2">
    <source>
        <dbReference type="ARBA" id="ARBA00010989"/>
    </source>
</evidence>
<dbReference type="GO" id="GO:0050660">
    <property type="term" value="F:flavin adenine dinucleotide binding"/>
    <property type="evidence" value="ECO:0007669"/>
    <property type="project" value="InterPro"/>
</dbReference>
<keyword evidence="8" id="KW-1185">Reference proteome</keyword>
<evidence type="ECO:0000259" key="6">
    <source>
        <dbReference type="Pfam" id="PF01266"/>
    </source>
</evidence>
<dbReference type="SMR" id="A0A420YNQ5"/>
<sequence length="443" mass="49169">MAGGLGTQSRILILGGGTWGCSTALHLARRGYKNVTVLDAHPIPSPISAGNDVNKIVEQGCFTDGDDEAAVAQTLLHAANEGWQKDPVFQPYYHDTGYIVAGSSPKAIERLVDREVRHQASSFRKLTTAEDFKGTMPTGVLTGDFPGWEGYYKPSGAGWVHARKALVSAYNEAKRLGVNFITGSPEGKVKSLLLEDGDVRGAITADGVEHRADRTILAMGANAPQLLDFENQLRPTAWTLAHIPMTEEETRLYKNLPVLFNIEKGFFMEPDEDKHELKLCDEHPGYCNWVDQPGSALPQSVPVAKHEVPASAERRMRDFLREIMPHLADRPFTFARMCWCADTRNRAFLITYHPKHPSLVVASGDSGHGFMHIPSIGGFIVDCMENKLQPNFAKSWRWRPETTRDFWGRDVLDRFGAGNKMLDVNETREEGWTNVNATPLTVA</sequence>
<keyword evidence="4" id="KW-0274">FAD</keyword>
<dbReference type="Proteomes" id="UP000275385">
    <property type="component" value="Unassembled WGS sequence"/>
</dbReference>
<comment type="similarity">
    <text evidence="2">Belongs to the MSOX/MTOX family.</text>
</comment>
<dbReference type="InterPro" id="IPR036188">
    <property type="entry name" value="FAD/NAD-bd_sf"/>
</dbReference>
<organism evidence="7 8">
    <name type="scientific">Coniochaeta pulveracea</name>
    <dbReference type="NCBI Taxonomy" id="177199"/>
    <lineage>
        <taxon>Eukaryota</taxon>
        <taxon>Fungi</taxon>
        <taxon>Dikarya</taxon>
        <taxon>Ascomycota</taxon>
        <taxon>Pezizomycotina</taxon>
        <taxon>Sordariomycetes</taxon>
        <taxon>Sordariomycetidae</taxon>
        <taxon>Coniochaetales</taxon>
        <taxon>Coniochaetaceae</taxon>
        <taxon>Coniochaeta</taxon>
    </lineage>
</organism>
<gene>
    <name evidence="7" type="ORF">DL546_008454</name>
</gene>
<evidence type="ECO:0000256" key="3">
    <source>
        <dbReference type="ARBA" id="ARBA00022630"/>
    </source>
</evidence>
<keyword evidence="5" id="KW-0560">Oxidoreductase</keyword>
<dbReference type="PANTHER" id="PTHR10961:SF24">
    <property type="entry name" value="HYPOTHETICAL FRUCTOSYL AMINE:OXYGEN OXIDOREDUCTASE (EUROFUNG)"/>
    <property type="match status" value="1"/>
</dbReference>
<dbReference type="OrthoDB" id="2219495at2759"/>
<protein>
    <recommendedName>
        <fullName evidence="6">FAD dependent oxidoreductase domain-containing protein</fullName>
    </recommendedName>
</protein>
<dbReference type="GO" id="GO:0008115">
    <property type="term" value="F:sarcosine oxidase activity"/>
    <property type="evidence" value="ECO:0007669"/>
    <property type="project" value="TreeGrafter"/>
</dbReference>
<name>A0A420YNQ5_9PEZI</name>
<dbReference type="AlphaFoldDB" id="A0A420YNQ5"/>
<dbReference type="Pfam" id="PF01266">
    <property type="entry name" value="DAO"/>
    <property type="match status" value="1"/>
</dbReference>
<evidence type="ECO:0000256" key="5">
    <source>
        <dbReference type="ARBA" id="ARBA00023002"/>
    </source>
</evidence>
<comment type="caution">
    <text evidence="7">The sequence shown here is derived from an EMBL/GenBank/DDBJ whole genome shotgun (WGS) entry which is preliminary data.</text>
</comment>
<reference evidence="7 8" key="1">
    <citation type="submission" date="2018-08" db="EMBL/GenBank/DDBJ databases">
        <title>Draft genome of the lignicolous fungus Coniochaeta pulveracea.</title>
        <authorList>
            <person name="Borstlap C.J."/>
            <person name="De Witt R.N."/>
            <person name="Botha A."/>
            <person name="Volschenk H."/>
        </authorList>
    </citation>
    <scope>NUCLEOTIDE SEQUENCE [LARGE SCALE GENOMIC DNA]</scope>
    <source>
        <strain evidence="7 8">CAB683</strain>
    </source>
</reference>
<accession>A0A420YNQ5</accession>
<dbReference type="InterPro" id="IPR045170">
    <property type="entry name" value="MTOX"/>
</dbReference>
<comment type="cofactor">
    <cofactor evidence="1">
        <name>FAD</name>
        <dbReference type="ChEBI" id="CHEBI:57692"/>
    </cofactor>
</comment>
<evidence type="ECO:0000256" key="4">
    <source>
        <dbReference type="ARBA" id="ARBA00022827"/>
    </source>
</evidence>
<evidence type="ECO:0000313" key="7">
    <source>
        <dbReference type="EMBL" id="RKU49498.1"/>
    </source>
</evidence>